<keyword evidence="1" id="KW-0732">Signal</keyword>
<sequence length="345" mass="38835">MRPTGRFALLAVLALCSAQALARDYCNEATDLPPTVNFRVDNDLFGNQDQGYSNGVMLTLVSPNLMDYTNDPCLPRLARWFNGYLNALTPEGFDQQNMVVSFGHGIFTPQDPTATEVIPDDRPYAGVLLVSLGYNARKGDSLRTTQLQLGLVGESALGKQIQSEVHKMVGGEKFMGWDNQLHDEPVFRLVHERMERIEPHDRGVWSWDAIGHWGGTLGNLTTYANGGAEVRFGRYLPNDFGSTPLRPAGENTAPTGSRIPPHVLGFHMFLTTDVRWVLYDITLDGNTFRDSHSVDKRPVVAEYGYGMAFMYGRWKFALARYHRSREFDTQRERPVFGSFTISRQF</sequence>
<organism evidence="2 3">
    <name type="scientific">Pseudoxanthomonas indica</name>
    <dbReference type="NCBI Taxonomy" id="428993"/>
    <lineage>
        <taxon>Bacteria</taxon>
        <taxon>Pseudomonadati</taxon>
        <taxon>Pseudomonadota</taxon>
        <taxon>Gammaproteobacteria</taxon>
        <taxon>Lysobacterales</taxon>
        <taxon>Lysobacteraceae</taxon>
        <taxon>Pseudoxanthomonas</taxon>
    </lineage>
</organism>
<evidence type="ECO:0008006" key="4">
    <source>
        <dbReference type="Google" id="ProtNLM"/>
    </source>
</evidence>
<dbReference type="Pfam" id="PF09982">
    <property type="entry name" value="LpxR"/>
    <property type="match status" value="1"/>
</dbReference>
<protein>
    <recommendedName>
        <fullName evidence="4">Lipid A deacylase LpxR family protein</fullName>
    </recommendedName>
</protein>
<dbReference type="Gene3D" id="2.40.128.140">
    <property type="entry name" value="Outer membrane protein"/>
    <property type="match status" value="1"/>
</dbReference>
<gene>
    <name evidence="2" type="ORF">SAMN06296058_2850</name>
</gene>
<dbReference type="InterPro" id="IPR037107">
    <property type="entry name" value="Put_OMP_sf"/>
</dbReference>
<evidence type="ECO:0000313" key="3">
    <source>
        <dbReference type="Proteomes" id="UP000190341"/>
    </source>
</evidence>
<dbReference type="STRING" id="428993.SAMN06296058_2850"/>
<dbReference type="AlphaFoldDB" id="A0A1T5LPG7"/>
<dbReference type="RefSeq" id="WP_079725162.1">
    <property type="nucleotide sequence ID" value="NZ_BMCL01000001.1"/>
</dbReference>
<keyword evidence="3" id="KW-1185">Reference proteome</keyword>
<proteinExistence type="predicted"/>
<dbReference type="InterPro" id="IPR018707">
    <property type="entry name" value="LpxR"/>
</dbReference>
<name>A0A1T5LPG7_9GAMM</name>
<dbReference type="Proteomes" id="UP000190341">
    <property type="component" value="Unassembled WGS sequence"/>
</dbReference>
<evidence type="ECO:0000313" key="2">
    <source>
        <dbReference type="EMBL" id="SKC77755.1"/>
    </source>
</evidence>
<feature type="chain" id="PRO_5012188524" description="Lipid A deacylase LpxR family protein" evidence="1">
    <location>
        <begin position="23"/>
        <end position="345"/>
    </location>
</feature>
<accession>A0A1T5LPG7</accession>
<evidence type="ECO:0000256" key="1">
    <source>
        <dbReference type="SAM" id="SignalP"/>
    </source>
</evidence>
<dbReference type="OrthoDB" id="9776275at2"/>
<feature type="signal peptide" evidence="1">
    <location>
        <begin position="1"/>
        <end position="22"/>
    </location>
</feature>
<dbReference type="EMBL" id="FUZV01000002">
    <property type="protein sequence ID" value="SKC77755.1"/>
    <property type="molecule type" value="Genomic_DNA"/>
</dbReference>
<reference evidence="2 3" key="1">
    <citation type="submission" date="2017-02" db="EMBL/GenBank/DDBJ databases">
        <authorList>
            <person name="Peterson S.W."/>
        </authorList>
    </citation>
    <scope>NUCLEOTIDE SEQUENCE [LARGE SCALE GENOMIC DNA]</scope>
    <source>
        <strain evidence="2 3">P15</strain>
    </source>
</reference>